<evidence type="ECO:0000313" key="8">
    <source>
        <dbReference type="Proteomes" id="UP000663842"/>
    </source>
</evidence>
<evidence type="ECO:0000256" key="3">
    <source>
        <dbReference type="ARBA" id="ARBA00023157"/>
    </source>
</evidence>
<dbReference type="PANTHER" id="PTHR10680:SF28">
    <property type="entry name" value="SMP-30_GLUCONOLACTONASE_LRE-LIKE REGION DOMAIN-CONTAINING PROTEIN"/>
    <property type="match status" value="1"/>
</dbReference>
<feature type="non-terminal residue" evidence="7">
    <location>
        <position position="332"/>
    </location>
</feature>
<keyword evidence="2" id="KW-0732">Signal</keyword>
<organism evidence="7 8">
    <name type="scientific">Rotaria magnacalcarata</name>
    <dbReference type="NCBI Taxonomy" id="392030"/>
    <lineage>
        <taxon>Eukaryota</taxon>
        <taxon>Metazoa</taxon>
        <taxon>Spiralia</taxon>
        <taxon>Gnathifera</taxon>
        <taxon>Rotifera</taxon>
        <taxon>Eurotatoria</taxon>
        <taxon>Bdelloidea</taxon>
        <taxon>Philodinida</taxon>
        <taxon>Philodinidae</taxon>
        <taxon>Rotaria</taxon>
    </lineage>
</organism>
<dbReference type="Pfam" id="PF12947">
    <property type="entry name" value="EGF_3"/>
    <property type="match status" value="1"/>
</dbReference>
<feature type="non-terminal residue" evidence="7">
    <location>
        <position position="1"/>
    </location>
</feature>
<evidence type="ECO:0000313" key="7">
    <source>
        <dbReference type="EMBL" id="CAF4327753.1"/>
    </source>
</evidence>
<name>A0A820JKX0_9BILA</name>
<evidence type="ECO:0000256" key="4">
    <source>
        <dbReference type="ARBA" id="ARBA00023180"/>
    </source>
</evidence>
<dbReference type="AlphaFoldDB" id="A0A820JKX0"/>
<dbReference type="InterPro" id="IPR024731">
    <property type="entry name" value="NELL2-like_EGF"/>
</dbReference>
<dbReference type="Proteomes" id="UP000663887">
    <property type="component" value="Unassembled WGS sequence"/>
</dbReference>
<feature type="domain" description="NELL2-like EGF" evidence="5">
    <location>
        <begin position="2"/>
        <end position="36"/>
    </location>
</feature>
<protein>
    <recommendedName>
        <fullName evidence="5">NELL2-like EGF domain-containing protein</fullName>
    </recommendedName>
</protein>
<dbReference type="EMBL" id="CAJOBF010013254">
    <property type="protein sequence ID" value="CAF4327753.1"/>
    <property type="molecule type" value="Genomic_DNA"/>
</dbReference>
<dbReference type="Gene3D" id="2.40.10.500">
    <property type="match status" value="1"/>
</dbReference>
<dbReference type="GO" id="GO:0005576">
    <property type="term" value="C:extracellular region"/>
    <property type="evidence" value="ECO:0007669"/>
    <property type="project" value="TreeGrafter"/>
</dbReference>
<dbReference type="CDD" id="cd05819">
    <property type="entry name" value="NHL"/>
    <property type="match status" value="1"/>
</dbReference>
<keyword evidence="3" id="KW-1015">Disulfide bond</keyword>
<evidence type="ECO:0000259" key="5">
    <source>
        <dbReference type="Pfam" id="PF12947"/>
    </source>
</evidence>
<evidence type="ECO:0000313" key="6">
    <source>
        <dbReference type="EMBL" id="CAF2042193.1"/>
    </source>
</evidence>
<dbReference type="Gene3D" id="2.10.25.10">
    <property type="entry name" value="Laminin"/>
    <property type="match status" value="1"/>
</dbReference>
<keyword evidence="4" id="KW-0325">Glycoprotein</keyword>
<comment type="caution">
    <text evidence="7">The sequence shown here is derived from an EMBL/GenBank/DDBJ whole genome shotgun (WGS) entry which is preliminary data.</text>
</comment>
<keyword evidence="1" id="KW-0245">EGF-like domain</keyword>
<dbReference type="SUPFAM" id="SSF57196">
    <property type="entry name" value="EGF/Laminin"/>
    <property type="match status" value="1"/>
</dbReference>
<accession>A0A820JKX0</accession>
<dbReference type="Proteomes" id="UP000663842">
    <property type="component" value="Unassembled WGS sequence"/>
</dbReference>
<dbReference type="PANTHER" id="PTHR10680">
    <property type="entry name" value="PEPTIDYL-GLYCINE ALPHA-AMIDATING MONOOXYGENASE"/>
    <property type="match status" value="1"/>
</dbReference>
<dbReference type="EMBL" id="CAJNRG010001981">
    <property type="protein sequence ID" value="CAF2042193.1"/>
    <property type="molecule type" value="Genomic_DNA"/>
</dbReference>
<dbReference type="Gene3D" id="2.120.10.30">
    <property type="entry name" value="TolB, C-terminal domain"/>
    <property type="match status" value="1"/>
</dbReference>
<evidence type="ECO:0000256" key="1">
    <source>
        <dbReference type="ARBA" id="ARBA00022536"/>
    </source>
</evidence>
<proteinExistence type="predicted"/>
<dbReference type="SUPFAM" id="SSF101898">
    <property type="entry name" value="NHL repeat"/>
    <property type="match status" value="1"/>
</dbReference>
<dbReference type="InterPro" id="IPR011042">
    <property type="entry name" value="6-blade_b-propeller_TolB-like"/>
</dbReference>
<gene>
    <name evidence="7" type="ORF">UXM345_LOCUS34825</name>
    <name evidence="6" type="ORF">XDN619_LOCUS6920</name>
</gene>
<evidence type="ECO:0000256" key="2">
    <source>
        <dbReference type="ARBA" id="ARBA00022729"/>
    </source>
</evidence>
<reference evidence="7" key="1">
    <citation type="submission" date="2021-02" db="EMBL/GenBank/DDBJ databases">
        <authorList>
            <person name="Nowell W R."/>
        </authorList>
    </citation>
    <scope>NUCLEOTIDE SEQUENCE</scope>
</reference>
<sequence>SCSHNNGGCGKNALCSENRKTFAIKCTCKTGYTNTGSAVHVVCKDSCTIKNGGCGPHAACSHHAKTNAVQCTKKAGHTNTGSASGDIRTVNIRANAKWTQNGVTIAGGQLYNPCGLFVGDDQTVVIADLGNHRIMQWKNGNTTNGEVVAGGKCEGNGLHQLRYPTDVLIDKETDSLIICDQGNGRVVRWSRRSGTTQGEILIDHIACYGLAMDEQRYLYVSDYVKHEVRRYKFGENIGTLVAGGNGQGAGLNQLNQAYYLFVDRQHNVYVSDKYNHRVMKWNKGAKEGIVVAGGQGNGNALTQLSYPSEIFVDTLGTVYVADEGNDRVMRWT</sequence>